<dbReference type="EMBL" id="JAIWYP010000011">
    <property type="protein sequence ID" value="KAH3737511.1"/>
    <property type="molecule type" value="Genomic_DNA"/>
</dbReference>
<dbReference type="AlphaFoldDB" id="A0A9D4D3Z7"/>
<evidence type="ECO:0000313" key="2">
    <source>
        <dbReference type="Proteomes" id="UP000828390"/>
    </source>
</evidence>
<protein>
    <submittedName>
        <fullName evidence="1">Uncharacterized protein</fullName>
    </submittedName>
</protein>
<organism evidence="1 2">
    <name type="scientific">Dreissena polymorpha</name>
    <name type="common">Zebra mussel</name>
    <name type="synonym">Mytilus polymorpha</name>
    <dbReference type="NCBI Taxonomy" id="45954"/>
    <lineage>
        <taxon>Eukaryota</taxon>
        <taxon>Metazoa</taxon>
        <taxon>Spiralia</taxon>
        <taxon>Lophotrochozoa</taxon>
        <taxon>Mollusca</taxon>
        <taxon>Bivalvia</taxon>
        <taxon>Autobranchia</taxon>
        <taxon>Heteroconchia</taxon>
        <taxon>Euheterodonta</taxon>
        <taxon>Imparidentia</taxon>
        <taxon>Neoheterodontei</taxon>
        <taxon>Myida</taxon>
        <taxon>Dreissenoidea</taxon>
        <taxon>Dreissenidae</taxon>
        <taxon>Dreissena</taxon>
    </lineage>
</organism>
<dbReference type="Proteomes" id="UP000828390">
    <property type="component" value="Unassembled WGS sequence"/>
</dbReference>
<name>A0A9D4D3Z7_DREPO</name>
<sequence length="116" mass="12808">METPTVIRRSIKPMHWGVPWTWKMHSSMFLSIPTTGSTCASPFEARSTSCGRHLWIGHSSTSFHQTHGRSGRTPLNTQGSTASVFRQLAFTPARSSTASATHRVLLEGAPLFRTPQ</sequence>
<reference evidence="1" key="1">
    <citation type="journal article" date="2019" name="bioRxiv">
        <title>The Genome of the Zebra Mussel, Dreissena polymorpha: A Resource for Invasive Species Research.</title>
        <authorList>
            <person name="McCartney M.A."/>
            <person name="Auch B."/>
            <person name="Kono T."/>
            <person name="Mallez S."/>
            <person name="Zhang Y."/>
            <person name="Obille A."/>
            <person name="Becker A."/>
            <person name="Abrahante J.E."/>
            <person name="Garbe J."/>
            <person name="Badalamenti J.P."/>
            <person name="Herman A."/>
            <person name="Mangelson H."/>
            <person name="Liachko I."/>
            <person name="Sullivan S."/>
            <person name="Sone E.D."/>
            <person name="Koren S."/>
            <person name="Silverstein K.A.T."/>
            <person name="Beckman K.B."/>
            <person name="Gohl D.M."/>
        </authorList>
    </citation>
    <scope>NUCLEOTIDE SEQUENCE</scope>
    <source>
        <strain evidence="1">Duluth1</strain>
        <tissue evidence="1">Whole animal</tissue>
    </source>
</reference>
<comment type="caution">
    <text evidence="1">The sequence shown here is derived from an EMBL/GenBank/DDBJ whole genome shotgun (WGS) entry which is preliminary data.</text>
</comment>
<proteinExistence type="predicted"/>
<gene>
    <name evidence="1" type="ORF">DPMN_044104</name>
</gene>
<accession>A0A9D4D3Z7</accession>
<keyword evidence="2" id="KW-1185">Reference proteome</keyword>
<evidence type="ECO:0000313" key="1">
    <source>
        <dbReference type="EMBL" id="KAH3737511.1"/>
    </source>
</evidence>
<reference evidence="1" key="2">
    <citation type="submission" date="2020-11" db="EMBL/GenBank/DDBJ databases">
        <authorList>
            <person name="McCartney M.A."/>
            <person name="Auch B."/>
            <person name="Kono T."/>
            <person name="Mallez S."/>
            <person name="Becker A."/>
            <person name="Gohl D.M."/>
            <person name="Silverstein K.A.T."/>
            <person name="Koren S."/>
            <person name="Bechman K.B."/>
            <person name="Herman A."/>
            <person name="Abrahante J.E."/>
            <person name="Garbe J."/>
        </authorList>
    </citation>
    <scope>NUCLEOTIDE SEQUENCE</scope>
    <source>
        <strain evidence="1">Duluth1</strain>
        <tissue evidence="1">Whole animal</tissue>
    </source>
</reference>